<reference evidence="2" key="2">
    <citation type="submission" date="2020-09" db="EMBL/GenBank/DDBJ databases">
        <authorList>
            <person name="Sun Q."/>
            <person name="Zhou Y."/>
        </authorList>
    </citation>
    <scope>NUCLEOTIDE SEQUENCE</scope>
    <source>
        <strain evidence="2">CGMCC 1.15448</strain>
    </source>
</reference>
<dbReference type="Proteomes" id="UP000607559">
    <property type="component" value="Unassembled WGS sequence"/>
</dbReference>
<accession>A0A8J2UFF3</accession>
<evidence type="ECO:0000313" key="3">
    <source>
        <dbReference type="Proteomes" id="UP000607559"/>
    </source>
</evidence>
<name>A0A8J2UFF3_9BACT</name>
<feature type="signal peptide" evidence="1">
    <location>
        <begin position="1"/>
        <end position="20"/>
    </location>
</feature>
<keyword evidence="3" id="KW-1185">Reference proteome</keyword>
<gene>
    <name evidence="2" type="ORF">GCM10011511_37340</name>
</gene>
<evidence type="ECO:0000256" key="1">
    <source>
        <dbReference type="SAM" id="SignalP"/>
    </source>
</evidence>
<evidence type="ECO:0000313" key="2">
    <source>
        <dbReference type="EMBL" id="GGB10293.1"/>
    </source>
</evidence>
<feature type="chain" id="PRO_5035301390" description="Outer membrane lipoprotein carrier protein LolA" evidence="1">
    <location>
        <begin position="21"/>
        <end position="192"/>
    </location>
</feature>
<comment type="caution">
    <text evidence="2">The sequence shown here is derived from an EMBL/GenBank/DDBJ whole genome shotgun (WGS) entry which is preliminary data.</text>
</comment>
<keyword evidence="1" id="KW-0732">Signal</keyword>
<organism evidence="2 3">
    <name type="scientific">Puia dinghuensis</name>
    <dbReference type="NCBI Taxonomy" id="1792502"/>
    <lineage>
        <taxon>Bacteria</taxon>
        <taxon>Pseudomonadati</taxon>
        <taxon>Bacteroidota</taxon>
        <taxon>Chitinophagia</taxon>
        <taxon>Chitinophagales</taxon>
        <taxon>Chitinophagaceae</taxon>
        <taxon>Puia</taxon>
    </lineage>
</organism>
<proteinExistence type="predicted"/>
<dbReference type="EMBL" id="BMJC01000004">
    <property type="protein sequence ID" value="GGB10293.1"/>
    <property type="molecule type" value="Genomic_DNA"/>
</dbReference>
<dbReference type="RefSeq" id="WP_188934499.1">
    <property type="nucleotide sequence ID" value="NZ_BMJC01000004.1"/>
</dbReference>
<evidence type="ECO:0008006" key="4">
    <source>
        <dbReference type="Google" id="ProtNLM"/>
    </source>
</evidence>
<protein>
    <recommendedName>
        <fullName evidence="4">Outer membrane lipoprotein carrier protein LolA</fullName>
    </recommendedName>
</protein>
<reference evidence="2" key="1">
    <citation type="journal article" date="2014" name="Int. J. Syst. Evol. Microbiol.">
        <title>Complete genome sequence of Corynebacterium casei LMG S-19264T (=DSM 44701T), isolated from a smear-ripened cheese.</title>
        <authorList>
            <consortium name="US DOE Joint Genome Institute (JGI-PGF)"/>
            <person name="Walter F."/>
            <person name="Albersmeier A."/>
            <person name="Kalinowski J."/>
            <person name="Ruckert C."/>
        </authorList>
    </citation>
    <scope>NUCLEOTIDE SEQUENCE</scope>
    <source>
        <strain evidence="2">CGMCC 1.15448</strain>
    </source>
</reference>
<dbReference type="AlphaFoldDB" id="A0A8J2UFF3"/>
<sequence length="192" mass="20832">MRSAILALVPVMLSATTLSAQGVFSNKTQTVLEEVIRDYPNHFSDIKGELIGQASQTSCYKSTLELPGASSTTITLVAASGTQGSGWTCNVLRTADFDQAKARFSEIYNQLSNSIISAAGQRTFILSGQYETPTPDKKENEVVLTLLPGVGDMKRLRVELTLREDAQDYIVTISVNDGDLRDQQAQLAVNGR</sequence>